<organism evidence="4 5">
    <name type="scientific">Flavobacterium limnosediminis JC2902</name>
    <dbReference type="NCBI Taxonomy" id="1341181"/>
    <lineage>
        <taxon>Bacteria</taxon>
        <taxon>Pseudomonadati</taxon>
        <taxon>Bacteroidota</taxon>
        <taxon>Flavobacteriia</taxon>
        <taxon>Flavobacteriales</taxon>
        <taxon>Flavobacteriaceae</taxon>
        <taxon>Flavobacterium</taxon>
    </lineage>
</organism>
<name>V6STP9_9FLAO</name>
<dbReference type="AlphaFoldDB" id="V6STP9"/>
<dbReference type="Pfam" id="PF18962">
    <property type="entry name" value="Por_Secre_tail"/>
    <property type="match status" value="1"/>
</dbReference>
<evidence type="ECO:0000256" key="1">
    <source>
        <dbReference type="ARBA" id="ARBA00022729"/>
    </source>
</evidence>
<dbReference type="PATRIC" id="fig|1341181.4.peg.502"/>
<dbReference type="NCBIfam" id="TIGR04183">
    <property type="entry name" value="Por_Secre_tail"/>
    <property type="match status" value="1"/>
</dbReference>
<dbReference type="Gene3D" id="2.80.10.50">
    <property type="match status" value="6"/>
</dbReference>
<dbReference type="Pfam" id="PF17164">
    <property type="entry name" value="DUF5122"/>
    <property type="match status" value="14"/>
</dbReference>
<dbReference type="STRING" id="1341181.FLJC2902T_05060"/>
<feature type="chain" id="PRO_5004751020" description="Secretion system C-terminal sorting domain-containing protein" evidence="2">
    <location>
        <begin position="20"/>
        <end position="823"/>
    </location>
</feature>
<dbReference type="RefSeq" id="WP_023578193.1">
    <property type="nucleotide sequence ID" value="NZ_AVGG01000001.1"/>
</dbReference>
<dbReference type="eggNOG" id="COG3386">
    <property type="taxonomic scope" value="Bacteria"/>
</dbReference>
<evidence type="ECO:0000256" key="2">
    <source>
        <dbReference type="SAM" id="SignalP"/>
    </source>
</evidence>
<comment type="caution">
    <text evidence="4">The sequence shown here is derived from an EMBL/GenBank/DDBJ whole genome shotgun (WGS) entry which is preliminary data.</text>
</comment>
<reference evidence="4 5" key="1">
    <citation type="submission" date="2013-08" db="EMBL/GenBank/DDBJ databases">
        <title>Flavobacterium limnosediminis JC2902 genome sequencing.</title>
        <authorList>
            <person name="Lee K."/>
            <person name="Yi H."/>
            <person name="Park S."/>
            <person name="Chun J."/>
        </authorList>
    </citation>
    <scope>NUCLEOTIDE SEQUENCE [LARGE SCALE GENOMIC DNA]</scope>
    <source>
        <strain evidence="4 5">JC2902</strain>
    </source>
</reference>
<evidence type="ECO:0000259" key="3">
    <source>
        <dbReference type="Pfam" id="PF18962"/>
    </source>
</evidence>
<gene>
    <name evidence="4" type="ORF">FLJC2902T_05060</name>
</gene>
<feature type="domain" description="Secretion system C-terminal sorting" evidence="3">
    <location>
        <begin position="754"/>
        <end position="821"/>
    </location>
</feature>
<keyword evidence="5" id="KW-1185">Reference proteome</keyword>
<dbReference type="InterPro" id="IPR026444">
    <property type="entry name" value="Secre_tail"/>
</dbReference>
<dbReference type="NCBIfam" id="TIGR02608">
    <property type="entry name" value="delta_60_rpt"/>
    <property type="match status" value="13"/>
</dbReference>
<dbReference type="SUPFAM" id="SSF63829">
    <property type="entry name" value="Calcium-dependent phosphotriesterase"/>
    <property type="match status" value="2"/>
</dbReference>
<sequence>MKKLYFFFFLITLNFVSFSQNSASVAQTFGSFPGFNGSVSSVTLQPDGKMIVAGGFIAYKGITENRIIRLNADGSKDTSFNMGTGFNNSVYSITLQPDGKIIVGGDFTTYQGTAANRIIRLNADGSKDVSFIFGIGFNGPIYSTIAQPDAKIIVGGDFTSYQGVTQNRIIRLNADGSKDTSFDIGIGFSADVRSTSLQQDGKMLVGGDFTFYQGATENRIIRLNSDGTKDTSFNTGTGFNNPVYSTIMQPDGKIIAGGLFTTYQGASENKIIRLNSDGTRDPSFNTGTGFNNQVYAMIVQPDGKIIVGGDFTSYQDLTENRIIRLNSNGTKDTSFNTGSGFNGKVVSIAQQTEGKIIIGGWFTYYKGLSEHYFIYLNSDGTRDTSFHAGTGFNGQIYATTVQPDGKIIVGGDFTSYNGVPENRIIRLNSDGTKDTSFHTVTGFNNQVLSIALQSDGKIIVGGLFTSYDGVTENRIIRFNSDGTKDTSFNTGTGFNWPVYSIAMQSDGKIIIGGNFISYKGITENRIIRLNSDGTKDTSFNTGTGSNNDVHSILVQPDQKIIVGGNFTAFNGVSQNYIIRLNSDGTKDTSFDIGSGFNSSLYSLALQADGKLIVGGSFTGYNGVLYNHIVRLDSNGTKDTSFAVGSGGFNNDIHSISIQPNGKIIVGGWFTTYKGFSENFIIRLNPNGLKDTTFNAGSGFNGVVRSTTLQPDGKIIIGGNFTTYQGTISSSKLIVLNGDAVLSNQDFVNENHVSLWPNPTQNILNINNLNHVISTVSIYNLEGKLIHENTNAGTTIDVSNLASGLYLAVIKTEKGAFTKKFIKE</sequence>
<dbReference type="InterPro" id="IPR013431">
    <property type="entry name" value="Delta_60_rpt"/>
</dbReference>
<dbReference type="EMBL" id="AVGG01000001">
    <property type="protein sequence ID" value="ESU30016.1"/>
    <property type="molecule type" value="Genomic_DNA"/>
</dbReference>
<evidence type="ECO:0000313" key="5">
    <source>
        <dbReference type="Proteomes" id="UP000018004"/>
    </source>
</evidence>
<evidence type="ECO:0000313" key="4">
    <source>
        <dbReference type="EMBL" id="ESU30016.1"/>
    </source>
</evidence>
<dbReference type="PANTHER" id="PTHR42754">
    <property type="entry name" value="ENDOGLUCANASE"/>
    <property type="match status" value="1"/>
</dbReference>
<protein>
    <recommendedName>
        <fullName evidence="3">Secretion system C-terminal sorting domain-containing protein</fullName>
    </recommendedName>
</protein>
<dbReference type="OrthoDB" id="9805017at2"/>
<proteinExistence type="predicted"/>
<dbReference type="Proteomes" id="UP000018004">
    <property type="component" value="Unassembled WGS sequence"/>
</dbReference>
<accession>V6STP9</accession>
<dbReference type="PANTHER" id="PTHR42754:SF1">
    <property type="entry name" value="LIPOPROTEIN"/>
    <property type="match status" value="1"/>
</dbReference>
<feature type="signal peptide" evidence="2">
    <location>
        <begin position="1"/>
        <end position="19"/>
    </location>
</feature>
<keyword evidence="1 2" id="KW-0732">Signal</keyword>